<dbReference type="InterPro" id="IPR039426">
    <property type="entry name" value="TonB-dep_rcpt-like"/>
</dbReference>
<keyword evidence="2 10" id="KW-0813">Transport</keyword>
<dbReference type="SUPFAM" id="SSF49464">
    <property type="entry name" value="Carboxypeptidase regulatory domain-like"/>
    <property type="match status" value="1"/>
</dbReference>
<dbReference type="SUPFAM" id="SSF56935">
    <property type="entry name" value="Porins"/>
    <property type="match status" value="1"/>
</dbReference>
<keyword evidence="6 11" id="KW-0798">TonB box</keyword>
<dbReference type="Pfam" id="PF07715">
    <property type="entry name" value="Plug"/>
    <property type="match status" value="1"/>
</dbReference>
<comment type="subcellular location">
    <subcellularLocation>
        <location evidence="1 10">Cell outer membrane</location>
        <topology evidence="1 10">Multi-pass membrane protein</topology>
    </subcellularLocation>
</comment>
<reference evidence="15 16" key="1">
    <citation type="submission" date="2020-01" db="EMBL/GenBank/DDBJ databases">
        <authorList>
            <person name="Kim M.K."/>
        </authorList>
    </citation>
    <scope>NUCLEOTIDE SEQUENCE [LARGE SCALE GENOMIC DNA]</scope>
    <source>
        <strain evidence="15 16">172606-1</strain>
    </source>
</reference>
<comment type="similarity">
    <text evidence="10 11">Belongs to the TonB-dependent receptor family.</text>
</comment>
<evidence type="ECO:0000256" key="9">
    <source>
        <dbReference type="ARBA" id="ARBA00023237"/>
    </source>
</evidence>
<dbReference type="GO" id="GO:0009279">
    <property type="term" value="C:cell outer membrane"/>
    <property type="evidence" value="ECO:0007669"/>
    <property type="project" value="UniProtKB-SubCell"/>
</dbReference>
<dbReference type="PANTHER" id="PTHR30069">
    <property type="entry name" value="TONB-DEPENDENT OUTER MEMBRANE RECEPTOR"/>
    <property type="match status" value="1"/>
</dbReference>
<dbReference type="PROSITE" id="PS52016">
    <property type="entry name" value="TONB_DEPENDENT_REC_3"/>
    <property type="match status" value="1"/>
</dbReference>
<keyword evidence="16" id="KW-1185">Reference proteome</keyword>
<proteinExistence type="inferred from homology"/>
<evidence type="ECO:0000256" key="12">
    <source>
        <dbReference type="SAM" id="SignalP"/>
    </source>
</evidence>
<dbReference type="AlphaFoldDB" id="A0A6C0GTW1"/>
<evidence type="ECO:0000313" key="16">
    <source>
        <dbReference type="Proteomes" id="UP000480178"/>
    </source>
</evidence>
<sequence length="981" mass="107534">MQPTSTHLWTWLISLTILFFAHSVSAQGVTVSGRVTDSASQDALAGVNISVKGKLVGTVTDARGNFLLSTSTPLPFTLVVSTVGYETQEKEISSGESSLEFALKEQIIMGQEIVVSASRVEESILQSPVSIEKMDIRTIRDSPASNFYDALANIKGIDLNTQSLTFKSVNTRGFNSNGNARLVQLIDGMDNQAPGLNFSVGNIVGMSELDVESVEVLPGAASALYGPNAIQGIVLMTSKSPFQYQGLSATAKVGVMNIGKSGVDPNAMQDYSIRYAKAFNNKFAFKVNASYLRAIDWRATDARDKNADLWQLSNRQTNPDYNGVNLYGDENSGNLQAVATNPAFVTQVLNPISADKGVSVNQLQSLIPNQFVTRTGYQEADLSNYNTESIKFSGALHYRITENIEAILQANYGTGTTMYTGIDRYSLTGFDLLQTKLELKGSNFFIRGYTTQERSGDSYAAGTLGVLMNEAYSPSVSQWFPTYTAAFLQAKLTGASDDQAHLGARSFADQNRFQPGTSQFNTAKDQITNTPLPQGARFTDKTNLYHLEGMYNLNKLINFAEVIVGGNYRLYDLNSEGTLFLQDTDGKEFNIREYGGYVQASKRILADNLKLTGSIRYDKNENFKGQFSPRLSAVYTVAKTHNIRLSYQTGFRIPTTQDQYINLNTPQARLIGGLPVFRERFNMINNPVYTRDNLTAFGGAIQASATSAATIQQALTIVQGLVATGQVPNNPAAIQAAVAQTAFGIGYQASLSVLQPYQFKEFKPERVQSYEIGYKSLIGNKLMIDAYYYYNAYKNFNGQQIVIQSNPTEGPSNPLALIGLAGTRQIYAFPENSSGTITAHGWALGLDYALPKGFTLGGNVAYNSLIKGDDNLAQTQFNTPRYRSNVSFGNRNLVKNLGFNIVWRWQDAFLWESSFSLPAISTIVPAYNSIDAQISYKIPAIKSILKVGGSNIFNRYYTQAFGNPSVGGLYYISLTFDELLN</sequence>
<feature type="domain" description="TonB-dependent receptor-like beta-barrel" evidence="13">
    <location>
        <begin position="492"/>
        <end position="951"/>
    </location>
</feature>
<dbReference type="InterPro" id="IPR008969">
    <property type="entry name" value="CarboxyPept-like_regulatory"/>
</dbReference>
<keyword evidence="4 10" id="KW-0812">Transmembrane</keyword>
<evidence type="ECO:0000259" key="13">
    <source>
        <dbReference type="Pfam" id="PF00593"/>
    </source>
</evidence>
<keyword evidence="3 10" id="KW-1134">Transmembrane beta strand</keyword>
<dbReference type="InterPro" id="IPR036942">
    <property type="entry name" value="Beta-barrel_TonB_sf"/>
</dbReference>
<evidence type="ECO:0000256" key="2">
    <source>
        <dbReference type="ARBA" id="ARBA00022448"/>
    </source>
</evidence>
<gene>
    <name evidence="15" type="ORF">GXP67_35610</name>
</gene>
<keyword evidence="5 12" id="KW-0732">Signal</keyword>
<dbReference type="InterPro" id="IPR000531">
    <property type="entry name" value="Beta-barrel_TonB"/>
</dbReference>
<dbReference type="GO" id="GO:0044718">
    <property type="term" value="P:siderophore transmembrane transport"/>
    <property type="evidence" value="ECO:0007669"/>
    <property type="project" value="TreeGrafter"/>
</dbReference>
<feature type="signal peptide" evidence="12">
    <location>
        <begin position="1"/>
        <end position="26"/>
    </location>
</feature>
<accession>A0A6C0GTW1</accession>
<evidence type="ECO:0000256" key="4">
    <source>
        <dbReference type="ARBA" id="ARBA00022692"/>
    </source>
</evidence>
<dbReference type="Proteomes" id="UP000480178">
    <property type="component" value="Chromosome"/>
</dbReference>
<feature type="chain" id="PRO_5025655478" evidence="12">
    <location>
        <begin position="27"/>
        <end position="981"/>
    </location>
</feature>
<dbReference type="Gene3D" id="2.60.40.1120">
    <property type="entry name" value="Carboxypeptidase-like, regulatory domain"/>
    <property type="match status" value="1"/>
</dbReference>
<evidence type="ECO:0000313" key="15">
    <source>
        <dbReference type="EMBL" id="QHT71621.1"/>
    </source>
</evidence>
<dbReference type="EMBL" id="CP048222">
    <property type="protein sequence ID" value="QHT71621.1"/>
    <property type="molecule type" value="Genomic_DNA"/>
</dbReference>
<evidence type="ECO:0000259" key="14">
    <source>
        <dbReference type="Pfam" id="PF07715"/>
    </source>
</evidence>
<organism evidence="15 16">
    <name type="scientific">Rhodocytophaga rosea</name>
    <dbReference type="NCBI Taxonomy" id="2704465"/>
    <lineage>
        <taxon>Bacteria</taxon>
        <taxon>Pseudomonadati</taxon>
        <taxon>Bacteroidota</taxon>
        <taxon>Cytophagia</taxon>
        <taxon>Cytophagales</taxon>
        <taxon>Rhodocytophagaceae</taxon>
        <taxon>Rhodocytophaga</taxon>
    </lineage>
</organism>
<evidence type="ECO:0000256" key="1">
    <source>
        <dbReference type="ARBA" id="ARBA00004571"/>
    </source>
</evidence>
<dbReference type="InterPro" id="IPR037066">
    <property type="entry name" value="Plug_dom_sf"/>
</dbReference>
<dbReference type="RefSeq" id="WP_162447556.1">
    <property type="nucleotide sequence ID" value="NZ_CP048222.1"/>
</dbReference>
<keyword evidence="8 15" id="KW-0675">Receptor</keyword>
<evidence type="ECO:0000256" key="3">
    <source>
        <dbReference type="ARBA" id="ARBA00022452"/>
    </source>
</evidence>
<dbReference type="KEGG" id="rhoz:GXP67_35610"/>
<dbReference type="Pfam" id="PF13715">
    <property type="entry name" value="CarbopepD_reg_2"/>
    <property type="match status" value="1"/>
</dbReference>
<keyword evidence="9 10" id="KW-0998">Cell outer membrane</keyword>
<evidence type="ECO:0000256" key="7">
    <source>
        <dbReference type="ARBA" id="ARBA00023136"/>
    </source>
</evidence>
<dbReference type="Pfam" id="PF00593">
    <property type="entry name" value="TonB_dep_Rec_b-barrel"/>
    <property type="match status" value="1"/>
</dbReference>
<name>A0A6C0GTW1_9BACT</name>
<dbReference type="Gene3D" id="2.170.130.10">
    <property type="entry name" value="TonB-dependent receptor, plug domain"/>
    <property type="match status" value="1"/>
</dbReference>
<feature type="domain" description="TonB-dependent receptor plug" evidence="14">
    <location>
        <begin position="125"/>
        <end position="233"/>
    </location>
</feature>
<dbReference type="PANTHER" id="PTHR30069:SF29">
    <property type="entry name" value="HEMOGLOBIN AND HEMOGLOBIN-HAPTOGLOBIN-BINDING PROTEIN 1-RELATED"/>
    <property type="match status" value="1"/>
</dbReference>
<evidence type="ECO:0000256" key="11">
    <source>
        <dbReference type="RuleBase" id="RU003357"/>
    </source>
</evidence>
<keyword evidence="7 10" id="KW-0472">Membrane</keyword>
<dbReference type="Gene3D" id="2.40.170.20">
    <property type="entry name" value="TonB-dependent receptor, beta-barrel domain"/>
    <property type="match status" value="1"/>
</dbReference>
<protein>
    <submittedName>
        <fullName evidence="15">TonB-dependent receptor</fullName>
    </submittedName>
</protein>
<evidence type="ECO:0000256" key="10">
    <source>
        <dbReference type="PROSITE-ProRule" id="PRU01360"/>
    </source>
</evidence>
<evidence type="ECO:0000256" key="8">
    <source>
        <dbReference type="ARBA" id="ARBA00023170"/>
    </source>
</evidence>
<evidence type="ECO:0000256" key="5">
    <source>
        <dbReference type="ARBA" id="ARBA00022729"/>
    </source>
</evidence>
<dbReference type="InterPro" id="IPR012910">
    <property type="entry name" value="Plug_dom"/>
</dbReference>
<evidence type="ECO:0000256" key="6">
    <source>
        <dbReference type="ARBA" id="ARBA00023077"/>
    </source>
</evidence>
<dbReference type="GO" id="GO:0015344">
    <property type="term" value="F:siderophore uptake transmembrane transporter activity"/>
    <property type="evidence" value="ECO:0007669"/>
    <property type="project" value="TreeGrafter"/>
</dbReference>